<name>A0A6J5N0G7_9CAUD</name>
<evidence type="ECO:0000313" key="3">
    <source>
        <dbReference type="EMBL" id="CAB4199632.1"/>
    </source>
</evidence>
<dbReference type="InterPro" id="IPR045565">
    <property type="entry name" value="Phage_capsid_2"/>
</dbReference>
<protein>
    <submittedName>
        <fullName evidence="2">Uncharacterized protein</fullName>
    </submittedName>
</protein>
<evidence type="ECO:0000313" key="1">
    <source>
        <dbReference type="EMBL" id="CAB4135871.1"/>
    </source>
</evidence>
<accession>A0A6J5N0G7</accession>
<dbReference type="EMBL" id="LR797293">
    <property type="protein sequence ID" value="CAB4199632.1"/>
    <property type="molecule type" value="Genomic_DNA"/>
</dbReference>
<proteinExistence type="predicted"/>
<reference evidence="2" key="1">
    <citation type="submission" date="2020-04" db="EMBL/GenBank/DDBJ databases">
        <authorList>
            <person name="Chiriac C."/>
            <person name="Salcher M."/>
            <person name="Ghai R."/>
            <person name="Kavagutti S V."/>
        </authorList>
    </citation>
    <scope>NUCLEOTIDE SEQUENCE</scope>
</reference>
<dbReference type="EMBL" id="LR796308">
    <property type="protein sequence ID" value="CAB4135871.1"/>
    <property type="molecule type" value="Genomic_DNA"/>
</dbReference>
<gene>
    <name evidence="3" type="ORF">UFOVP1350_28</name>
    <name evidence="1" type="ORF">UFOVP301_9</name>
    <name evidence="2" type="ORF">UFOVP576_19</name>
</gene>
<sequence length="299" mass="33621">MATIDTFYPTEFERSFTQALQQMDSRLLNSVTRADFTGKKKWFNLINDSEAQDVLVRKGDTPDGEFDGSKYWLTQRPKEKVTVFDEFDKHFLGSIVLPTSDEVQSHAMAFNRAIDDVIINAFDATRYIGEDGTTSDTFNASYSIASSYVENGTSAQSGLTIGKLRRAKYLMDLAEVPNSDRMLVCGAQQVQDLLRTTEVTNEDYSSVKALVSGQIDTFLGFKFLSSQRLINATVSSVADIRSVFAFHKSAIKFAMSDRKVQMDILPTRRHALQIRSTMMLGAVRTENEKVVRIYCDESP</sequence>
<dbReference type="Pfam" id="PF19821">
    <property type="entry name" value="Phage_capsid_2"/>
    <property type="match status" value="1"/>
</dbReference>
<dbReference type="EMBL" id="LR796550">
    <property type="protein sequence ID" value="CAB4150723.1"/>
    <property type="molecule type" value="Genomic_DNA"/>
</dbReference>
<organism evidence="2">
    <name type="scientific">uncultured Caudovirales phage</name>
    <dbReference type="NCBI Taxonomy" id="2100421"/>
    <lineage>
        <taxon>Viruses</taxon>
        <taxon>Duplodnaviria</taxon>
        <taxon>Heunggongvirae</taxon>
        <taxon>Uroviricota</taxon>
        <taxon>Caudoviricetes</taxon>
        <taxon>Peduoviridae</taxon>
        <taxon>Maltschvirus</taxon>
        <taxon>Maltschvirus maltsch</taxon>
    </lineage>
</organism>
<evidence type="ECO:0000313" key="2">
    <source>
        <dbReference type="EMBL" id="CAB4150723.1"/>
    </source>
</evidence>